<dbReference type="SFLD" id="SFLDG00002">
    <property type="entry name" value="C1.7:_P-type_atpase_like"/>
    <property type="match status" value="1"/>
</dbReference>
<evidence type="ECO:0000313" key="21">
    <source>
        <dbReference type="Proteomes" id="UP000824055"/>
    </source>
</evidence>
<dbReference type="InterPro" id="IPR036412">
    <property type="entry name" value="HAD-like_sf"/>
</dbReference>
<evidence type="ECO:0000313" key="20">
    <source>
        <dbReference type="EMBL" id="HIZ70055.1"/>
    </source>
</evidence>
<keyword evidence="12 18" id="KW-1133">Transmembrane helix</keyword>
<dbReference type="PROSITE" id="PS00154">
    <property type="entry name" value="ATPASE_E1_E2"/>
    <property type="match status" value="1"/>
</dbReference>
<dbReference type="GO" id="GO:0016887">
    <property type="term" value="F:ATP hydrolysis activity"/>
    <property type="evidence" value="ECO:0007669"/>
    <property type="project" value="InterPro"/>
</dbReference>
<comment type="subcellular location">
    <subcellularLocation>
        <location evidence="18">Cell membrane</location>
    </subcellularLocation>
    <subcellularLocation>
        <location evidence="1">Endomembrane system</location>
        <topology evidence="1">Multi-pass membrane protein</topology>
    </subcellularLocation>
</comment>
<dbReference type="SFLD" id="SFLDF00027">
    <property type="entry name" value="p-type_atpase"/>
    <property type="match status" value="1"/>
</dbReference>
<dbReference type="InterPro" id="IPR017969">
    <property type="entry name" value="Heavy-metal-associated_CS"/>
</dbReference>
<dbReference type="SUPFAM" id="SSF55008">
    <property type="entry name" value="HMA, heavy metal-associated domain"/>
    <property type="match status" value="2"/>
</dbReference>
<dbReference type="InterPro" id="IPR001757">
    <property type="entry name" value="P_typ_ATPase"/>
</dbReference>
<evidence type="ECO:0000256" key="12">
    <source>
        <dbReference type="ARBA" id="ARBA00022989"/>
    </source>
</evidence>
<dbReference type="InterPro" id="IPR006122">
    <property type="entry name" value="HMA_Cu_ion-bd"/>
</dbReference>
<dbReference type="InterPro" id="IPR059000">
    <property type="entry name" value="ATPase_P-type_domA"/>
</dbReference>
<dbReference type="PANTHER" id="PTHR43520:SF8">
    <property type="entry name" value="P-TYPE CU(+) TRANSPORTER"/>
    <property type="match status" value="1"/>
</dbReference>
<feature type="transmembrane region" description="Helical" evidence="18">
    <location>
        <begin position="341"/>
        <end position="363"/>
    </location>
</feature>
<feature type="transmembrane region" description="Helical" evidence="18">
    <location>
        <begin position="188"/>
        <end position="207"/>
    </location>
</feature>
<dbReference type="FunFam" id="3.30.70.100:FF:000005">
    <property type="entry name" value="Copper-exporting P-type ATPase A"/>
    <property type="match status" value="1"/>
</dbReference>
<dbReference type="NCBIfam" id="TIGR01525">
    <property type="entry name" value="ATPase-IB_hvy"/>
    <property type="match status" value="1"/>
</dbReference>
<dbReference type="GO" id="GO:0012505">
    <property type="term" value="C:endomembrane system"/>
    <property type="evidence" value="ECO:0007669"/>
    <property type="project" value="UniProtKB-SubCell"/>
</dbReference>
<dbReference type="InterPro" id="IPR027256">
    <property type="entry name" value="P-typ_ATPase_IB"/>
</dbReference>
<dbReference type="GO" id="GO:0043682">
    <property type="term" value="F:P-type divalent copper transporter activity"/>
    <property type="evidence" value="ECO:0007669"/>
    <property type="project" value="UniProtKB-EC"/>
</dbReference>
<dbReference type="Pfam" id="PF00403">
    <property type="entry name" value="HMA"/>
    <property type="match status" value="2"/>
</dbReference>
<keyword evidence="10" id="KW-0460">Magnesium</keyword>
<evidence type="ECO:0000256" key="2">
    <source>
        <dbReference type="ARBA" id="ARBA00006024"/>
    </source>
</evidence>
<dbReference type="PRINTS" id="PR00119">
    <property type="entry name" value="CATATPASE"/>
</dbReference>
<dbReference type="NCBIfam" id="TIGR00003">
    <property type="entry name" value="copper ion binding protein"/>
    <property type="match status" value="1"/>
</dbReference>
<evidence type="ECO:0000256" key="15">
    <source>
        <dbReference type="ARBA" id="ARBA00023136"/>
    </source>
</evidence>
<dbReference type="NCBIfam" id="TIGR01494">
    <property type="entry name" value="ATPase_P-type"/>
    <property type="match status" value="1"/>
</dbReference>
<evidence type="ECO:0000256" key="4">
    <source>
        <dbReference type="ARBA" id="ARBA00022692"/>
    </source>
</evidence>
<comment type="similarity">
    <text evidence="2 18">Belongs to the cation transport ATPase (P-type) (TC 3.A.3) family. Type IB subfamily.</text>
</comment>
<dbReference type="Pfam" id="PF00122">
    <property type="entry name" value="E1-E2_ATPase"/>
    <property type="match status" value="1"/>
</dbReference>
<keyword evidence="3" id="KW-0813">Transport</keyword>
<keyword evidence="13" id="KW-0186">Copper</keyword>
<dbReference type="EMBL" id="DXBE01000069">
    <property type="protein sequence ID" value="HIZ70055.1"/>
    <property type="molecule type" value="Genomic_DNA"/>
</dbReference>
<organism evidence="20 21">
    <name type="scientific">Candidatus Prevotella avicola</name>
    <dbReference type="NCBI Taxonomy" id="2838738"/>
    <lineage>
        <taxon>Bacteria</taxon>
        <taxon>Pseudomonadati</taxon>
        <taxon>Bacteroidota</taxon>
        <taxon>Bacteroidia</taxon>
        <taxon>Bacteroidales</taxon>
        <taxon>Prevotellaceae</taxon>
        <taxon>Prevotella</taxon>
    </lineage>
</organism>
<comment type="caution">
    <text evidence="20">The sequence shown here is derived from an EMBL/GenBank/DDBJ whole genome shotgun (WGS) entry which is preliminary data.</text>
</comment>
<keyword evidence="8" id="KW-0187">Copper transport</keyword>
<keyword evidence="5 18" id="KW-0479">Metal-binding</keyword>
<comment type="catalytic activity">
    <reaction evidence="17">
        <text>Cu(2+)(in) + ATP + H2O = Cu(2+)(out) + ADP + phosphate + H(+)</text>
        <dbReference type="Rhea" id="RHEA:10376"/>
        <dbReference type="ChEBI" id="CHEBI:15377"/>
        <dbReference type="ChEBI" id="CHEBI:15378"/>
        <dbReference type="ChEBI" id="CHEBI:29036"/>
        <dbReference type="ChEBI" id="CHEBI:30616"/>
        <dbReference type="ChEBI" id="CHEBI:43474"/>
        <dbReference type="ChEBI" id="CHEBI:456216"/>
        <dbReference type="EC" id="7.2.2.9"/>
    </reaction>
</comment>
<dbReference type="Pfam" id="PF00702">
    <property type="entry name" value="Hydrolase"/>
    <property type="match status" value="1"/>
</dbReference>
<feature type="transmembrane region" description="Helical" evidence="18">
    <location>
        <begin position="369"/>
        <end position="392"/>
    </location>
</feature>
<keyword evidence="15 18" id="KW-0472">Membrane</keyword>
<dbReference type="InterPro" id="IPR023298">
    <property type="entry name" value="ATPase_P-typ_TM_dom_sf"/>
</dbReference>
<evidence type="ECO:0000259" key="19">
    <source>
        <dbReference type="PROSITE" id="PS50846"/>
    </source>
</evidence>
<dbReference type="EC" id="7.2.2.9" evidence="16"/>
<dbReference type="InterPro" id="IPR008250">
    <property type="entry name" value="ATPase_P-typ_transduc_dom_A_sf"/>
</dbReference>
<evidence type="ECO:0000256" key="1">
    <source>
        <dbReference type="ARBA" id="ARBA00004127"/>
    </source>
</evidence>
<dbReference type="CDD" id="cd02094">
    <property type="entry name" value="P-type_ATPase_Cu-like"/>
    <property type="match status" value="1"/>
</dbReference>
<keyword evidence="9 18" id="KW-0067">ATP-binding</keyword>
<feature type="transmembrane region" description="Helical" evidence="18">
    <location>
        <begin position="123"/>
        <end position="141"/>
    </location>
</feature>
<dbReference type="Gene3D" id="2.70.150.10">
    <property type="entry name" value="Calcium-transporting ATPase, cytoplasmic transduction domain A"/>
    <property type="match status" value="1"/>
</dbReference>
<keyword evidence="11" id="KW-1278">Translocase</keyword>
<evidence type="ECO:0000256" key="9">
    <source>
        <dbReference type="ARBA" id="ARBA00022840"/>
    </source>
</evidence>
<keyword evidence="14" id="KW-0406">Ion transport</keyword>
<dbReference type="InterPro" id="IPR044492">
    <property type="entry name" value="P_typ_ATPase_HD_dom"/>
</dbReference>
<accession>A0A9D2JWD6</accession>
<keyword evidence="4 18" id="KW-0812">Transmembrane</keyword>
<evidence type="ECO:0000256" key="11">
    <source>
        <dbReference type="ARBA" id="ARBA00022967"/>
    </source>
</evidence>
<dbReference type="SFLD" id="SFLDS00003">
    <property type="entry name" value="Haloacid_Dehalogenase"/>
    <property type="match status" value="1"/>
</dbReference>
<dbReference type="GO" id="GO:0005507">
    <property type="term" value="F:copper ion binding"/>
    <property type="evidence" value="ECO:0007669"/>
    <property type="project" value="InterPro"/>
</dbReference>
<dbReference type="GO" id="GO:0005886">
    <property type="term" value="C:plasma membrane"/>
    <property type="evidence" value="ECO:0007669"/>
    <property type="project" value="UniProtKB-SubCell"/>
</dbReference>
<dbReference type="Proteomes" id="UP000824055">
    <property type="component" value="Unassembled WGS sequence"/>
</dbReference>
<evidence type="ECO:0000256" key="13">
    <source>
        <dbReference type="ARBA" id="ARBA00023008"/>
    </source>
</evidence>
<dbReference type="SUPFAM" id="SSF81665">
    <property type="entry name" value="Calcium ATPase, transmembrane domain M"/>
    <property type="match status" value="1"/>
</dbReference>
<reference evidence="20" key="1">
    <citation type="journal article" date="2021" name="PeerJ">
        <title>Extensive microbial diversity within the chicken gut microbiome revealed by metagenomics and culture.</title>
        <authorList>
            <person name="Gilroy R."/>
            <person name="Ravi A."/>
            <person name="Getino M."/>
            <person name="Pursley I."/>
            <person name="Horton D.L."/>
            <person name="Alikhan N.F."/>
            <person name="Baker D."/>
            <person name="Gharbi K."/>
            <person name="Hall N."/>
            <person name="Watson M."/>
            <person name="Adriaenssens E.M."/>
            <person name="Foster-Nyarko E."/>
            <person name="Jarju S."/>
            <person name="Secka A."/>
            <person name="Antonio M."/>
            <person name="Oren A."/>
            <person name="Chaudhuri R.R."/>
            <person name="La Ragione R."/>
            <person name="Hildebrand F."/>
            <person name="Pallen M.J."/>
        </authorList>
    </citation>
    <scope>NUCLEOTIDE SEQUENCE</scope>
    <source>
        <strain evidence="20">ChiHecec3B27-8219</strain>
    </source>
</reference>
<feature type="transmembrane region" description="Helical" evidence="18">
    <location>
        <begin position="707"/>
        <end position="729"/>
    </location>
</feature>
<dbReference type="GO" id="GO:0005524">
    <property type="term" value="F:ATP binding"/>
    <property type="evidence" value="ECO:0007669"/>
    <property type="project" value="UniProtKB-UniRule"/>
</dbReference>
<feature type="transmembrane region" description="Helical" evidence="18">
    <location>
        <begin position="682"/>
        <end position="701"/>
    </location>
</feature>
<dbReference type="SUPFAM" id="SSF56784">
    <property type="entry name" value="HAD-like"/>
    <property type="match status" value="1"/>
</dbReference>
<dbReference type="InterPro" id="IPR018303">
    <property type="entry name" value="ATPase_P-typ_P_site"/>
</dbReference>
<dbReference type="SUPFAM" id="SSF81653">
    <property type="entry name" value="Calcium ATPase, transduction domain A"/>
    <property type="match status" value="1"/>
</dbReference>
<name>A0A9D2JWD6_9BACT</name>
<sequence length="832" mass="90824">MDKETKRKETFPVMGMSCASCAARVSKTLNSQHGVYDANVNYAAATAQVVYNPEECSAADLRVAVREAGYDLLTDGGADEKTVESEHEKEYRLLRRQTIAAITLAVPILVMSMFFMDAGFTKYATWLLSTVVVFGFGRRFYVNTWRQLKHRSANMDTLVATSTGIAYLFSVFNLFFPDFWLSRGIEPHVYFESASVIIAFILLGRLLEARAKQKTSTAIKKLMGLQPKTVTILTDKGEMSIPIEQARAGDIIIVKPGERIAVDGIVVCGESYVDESTLTGEPIPSRKKKGEAVFAGSINQKGSFRFKAYKTGQDTMLAQIIRMVQEAQGSKVPVQQMVDKVAAVFVPTIMTLSVLSFALWWIFAPSMGFVHGILAMVTVLIIACPCALGLATPTALIVGIGKGAENGILIKDATSLEVARKIDAIILDKTGTITEGHPAVTDAYWREGTAGKRDILYSLERLSEHPLAEALTTALKDGKALPIDHFENIPGQGVKGVAEGMTYYAGSLELLNANHIQADDHMREKAENWQKEAKTVIWFADSKQAIAVIAIMDKIKETSTEAINALREMGVEVYMLTGDNETAAKSIAEKTGIEHYQAKVLPQDKARFILRMQAEGHKVAMVGDGINDSAALAQADLSIAMGKGSDIAMDTAMVTILSSDLTKVGEAIRLSQLTIRTIHQNLFWAFIYNVIAIPIAAGALYPVNGFLLNPMIGGAAMAFSSVSVVTNSLRLKRKKLSRGDSSRPCPDSACMTNDDINSKKAITMKYEFKIEGMMCGHCRAHVEKALNTIEGVKATVTLEPPVASIESDHELRLEDLQQTITEEAGDYKILNI</sequence>
<dbReference type="Gene3D" id="3.30.70.100">
    <property type="match status" value="2"/>
</dbReference>
<gene>
    <name evidence="20" type="ORF">H9966_09340</name>
</gene>
<evidence type="ECO:0000256" key="10">
    <source>
        <dbReference type="ARBA" id="ARBA00022842"/>
    </source>
</evidence>
<dbReference type="InterPro" id="IPR023214">
    <property type="entry name" value="HAD_sf"/>
</dbReference>
<reference evidence="20" key="2">
    <citation type="submission" date="2021-04" db="EMBL/GenBank/DDBJ databases">
        <authorList>
            <person name="Gilroy R."/>
        </authorList>
    </citation>
    <scope>NUCLEOTIDE SEQUENCE</scope>
    <source>
        <strain evidence="20">ChiHecec3B27-8219</strain>
    </source>
</reference>
<evidence type="ECO:0000256" key="17">
    <source>
        <dbReference type="ARBA" id="ARBA00047424"/>
    </source>
</evidence>
<dbReference type="PROSITE" id="PS01047">
    <property type="entry name" value="HMA_1"/>
    <property type="match status" value="2"/>
</dbReference>
<dbReference type="PANTHER" id="PTHR43520">
    <property type="entry name" value="ATP7, ISOFORM B"/>
    <property type="match status" value="1"/>
</dbReference>
<dbReference type="NCBIfam" id="TIGR01511">
    <property type="entry name" value="ATPase-IB1_Cu"/>
    <property type="match status" value="1"/>
</dbReference>
<dbReference type="PROSITE" id="PS50846">
    <property type="entry name" value="HMA_2"/>
    <property type="match status" value="2"/>
</dbReference>
<proteinExistence type="inferred from homology"/>
<dbReference type="FunFam" id="2.70.150.10:FF:000002">
    <property type="entry name" value="Copper-transporting ATPase 1, putative"/>
    <property type="match status" value="1"/>
</dbReference>
<keyword evidence="6" id="KW-0677">Repeat</keyword>
<feature type="domain" description="HMA" evidence="19">
    <location>
        <begin position="7"/>
        <end position="73"/>
    </location>
</feature>
<feature type="transmembrane region" description="Helical" evidence="18">
    <location>
        <begin position="99"/>
        <end position="117"/>
    </location>
</feature>
<dbReference type="AlphaFoldDB" id="A0A9D2JWD6"/>
<evidence type="ECO:0000256" key="3">
    <source>
        <dbReference type="ARBA" id="ARBA00022448"/>
    </source>
</evidence>
<dbReference type="GO" id="GO:0055070">
    <property type="term" value="P:copper ion homeostasis"/>
    <property type="evidence" value="ECO:0007669"/>
    <property type="project" value="TreeGrafter"/>
</dbReference>
<dbReference type="InterPro" id="IPR023299">
    <property type="entry name" value="ATPase_P-typ_cyto_dom_N"/>
</dbReference>
<dbReference type="Gene3D" id="3.40.1110.10">
    <property type="entry name" value="Calcium-transporting ATPase, cytoplasmic domain N"/>
    <property type="match status" value="1"/>
</dbReference>
<dbReference type="InterPro" id="IPR036163">
    <property type="entry name" value="HMA_dom_sf"/>
</dbReference>
<evidence type="ECO:0000256" key="16">
    <source>
        <dbReference type="ARBA" id="ARBA00038904"/>
    </source>
</evidence>
<evidence type="ECO:0000256" key="8">
    <source>
        <dbReference type="ARBA" id="ARBA00022796"/>
    </source>
</evidence>
<protein>
    <recommendedName>
        <fullName evidence="16">P-type Cu(2+) transporter</fullName>
        <ecNumber evidence="16">7.2.2.9</ecNumber>
    </recommendedName>
</protein>
<dbReference type="InterPro" id="IPR006121">
    <property type="entry name" value="HMA_dom"/>
</dbReference>
<dbReference type="CDD" id="cd00371">
    <property type="entry name" value="HMA"/>
    <property type="match status" value="2"/>
</dbReference>
<evidence type="ECO:0000256" key="5">
    <source>
        <dbReference type="ARBA" id="ARBA00022723"/>
    </source>
</evidence>
<dbReference type="Gene3D" id="3.40.50.1000">
    <property type="entry name" value="HAD superfamily/HAD-like"/>
    <property type="match status" value="1"/>
</dbReference>
<feature type="transmembrane region" description="Helical" evidence="18">
    <location>
        <begin position="153"/>
        <end position="176"/>
    </location>
</feature>
<dbReference type="PRINTS" id="PR00943">
    <property type="entry name" value="CUATPASE"/>
</dbReference>
<feature type="domain" description="HMA" evidence="19">
    <location>
        <begin position="764"/>
        <end position="828"/>
    </location>
</feature>
<evidence type="ECO:0000256" key="18">
    <source>
        <dbReference type="RuleBase" id="RU362081"/>
    </source>
</evidence>
<evidence type="ECO:0000256" key="14">
    <source>
        <dbReference type="ARBA" id="ARBA00023065"/>
    </source>
</evidence>
<evidence type="ECO:0000256" key="7">
    <source>
        <dbReference type="ARBA" id="ARBA00022741"/>
    </source>
</evidence>
<evidence type="ECO:0000256" key="6">
    <source>
        <dbReference type="ARBA" id="ARBA00022737"/>
    </source>
</evidence>
<keyword evidence="18" id="KW-1003">Cell membrane</keyword>
<keyword evidence="7 18" id="KW-0547">Nucleotide-binding</keyword>